<feature type="domain" description="Laminin EGF-like" evidence="17">
    <location>
        <begin position="737"/>
        <end position="789"/>
    </location>
</feature>
<dbReference type="FunFam" id="2.10.25.10:FF:000034">
    <property type="entry name" value="Laminin subunit alpha 3"/>
    <property type="match status" value="1"/>
</dbReference>
<keyword evidence="6" id="KW-0084">Basement membrane</keyword>
<dbReference type="GO" id="GO:0005604">
    <property type="term" value="C:basement membrane"/>
    <property type="evidence" value="ECO:0007669"/>
    <property type="project" value="UniProtKB-SubCell"/>
</dbReference>
<proteinExistence type="predicted"/>
<dbReference type="Pfam" id="PF00052">
    <property type="entry name" value="Laminin_B"/>
    <property type="match status" value="1"/>
</dbReference>
<dbReference type="Gene3D" id="2.60.120.200">
    <property type="match status" value="2"/>
</dbReference>
<feature type="disulfide bond" evidence="12">
    <location>
        <begin position="790"/>
        <end position="802"/>
    </location>
</feature>
<dbReference type="Gene3D" id="2.170.300.10">
    <property type="entry name" value="Tie2 ligand-binding domain superfamily"/>
    <property type="match status" value="1"/>
</dbReference>
<comment type="caution">
    <text evidence="20">The sequence shown here is derived from an EMBL/GenBank/DDBJ whole genome shotgun (WGS) entry which is preliminary data.</text>
</comment>
<keyword evidence="11 12" id="KW-0424">Laminin EGF-like domain</keyword>
<feature type="disulfide bond" evidence="12">
    <location>
        <begin position="543"/>
        <end position="560"/>
    </location>
</feature>
<feature type="disulfide bond" evidence="12">
    <location>
        <begin position="634"/>
        <end position="651"/>
    </location>
</feature>
<feature type="disulfide bond" evidence="12">
    <location>
        <begin position="516"/>
        <end position="525"/>
    </location>
</feature>
<dbReference type="FunFam" id="2.10.25.10:FF:000051">
    <property type="entry name" value="Laminin subunit alpha 4"/>
    <property type="match status" value="1"/>
</dbReference>
<evidence type="ECO:0000256" key="11">
    <source>
        <dbReference type="ARBA" id="ARBA00023292"/>
    </source>
</evidence>
<dbReference type="Pfam" id="PF00053">
    <property type="entry name" value="EGF_laminin"/>
    <property type="match status" value="19"/>
</dbReference>
<keyword evidence="2" id="KW-0964">Secreted</keyword>
<dbReference type="InterPro" id="IPR013320">
    <property type="entry name" value="ConA-like_dom_sf"/>
</dbReference>
<dbReference type="FunFam" id="2.10.25.10:FF:000189">
    <property type="entry name" value="Laminin subunit alpha 2"/>
    <property type="match status" value="1"/>
</dbReference>
<feature type="disulfide bond" evidence="12">
    <location>
        <begin position="792"/>
        <end position="809"/>
    </location>
</feature>
<feature type="disulfide bond" evidence="12">
    <location>
        <begin position="632"/>
        <end position="644"/>
    </location>
</feature>
<dbReference type="PROSITE" id="PS51115">
    <property type="entry name" value="LAMININ_IVA"/>
    <property type="match status" value="1"/>
</dbReference>
<dbReference type="PROSITE" id="PS50027">
    <property type="entry name" value="EGF_LAM_2"/>
    <property type="match status" value="18"/>
</dbReference>
<feature type="disulfide bond" evidence="12">
    <location>
        <begin position="1405"/>
        <end position="1422"/>
    </location>
</feature>
<dbReference type="FunFam" id="2.10.25.10:FF:000209">
    <property type="entry name" value="Laminin subunit alpha 5"/>
    <property type="match status" value="1"/>
</dbReference>
<feature type="disulfide bond" evidence="12">
    <location>
        <begin position="760"/>
        <end position="769"/>
    </location>
</feature>
<evidence type="ECO:0000256" key="10">
    <source>
        <dbReference type="ARBA" id="ARBA00023180"/>
    </source>
</evidence>
<feature type="signal peptide" evidence="15">
    <location>
        <begin position="1"/>
        <end position="25"/>
    </location>
</feature>
<dbReference type="PROSITE" id="PS01248">
    <property type="entry name" value="EGF_LAM_1"/>
    <property type="match status" value="9"/>
</dbReference>
<feature type="domain" description="Laminin EGF-like" evidence="17">
    <location>
        <begin position="1449"/>
        <end position="1492"/>
    </location>
</feature>
<dbReference type="CDD" id="cd00055">
    <property type="entry name" value="EGF_Lam"/>
    <property type="match status" value="21"/>
</dbReference>
<dbReference type="InterPro" id="IPR010307">
    <property type="entry name" value="Laminin_dom_II"/>
</dbReference>
<feature type="disulfide bond" evidence="12">
    <location>
        <begin position="424"/>
        <end position="433"/>
    </location>
</feature>
<evidence type="ECO:0000256" key="8">
    <source>
        <dbReference type="ARBA" id="ARBA00023054"/>
    </source>
</evidence>
<feature type="disulfide bond" evidence="12">
    <location>
        <begin position="1562"/>
        <end position="1571"/>
    </location>
</feature>
<dbReference type="FunFam" id="2.10.25.10:FF:000188">
    <property type="entry name" value="Laminin subunit gamma 2"/>
    <property type="match status" value="1"/>
</dbReference>
<feature type="domain" description="Laminin G" evidence="16">
    <location>
        <begin position="2692"/>
        <end position="2919"/>
    </location>
</feature>
<feature type="disulfide bond" evidence="12">
    <location>
        <begin position="1403"/>
        <end position="1415"/>
    </location>
</feature>
<feature type="domain" description="Laminin EGF-like" evidence="17">
    <location>
        <begin position="790"/>
        <end position="836"/>
    </location>
</feature>
<dbReference type="PRINTS" id="PR00011">
    <property type="entry name" value="EGFLAMININ"/>
</dbReference>
<feature type="coiled-coil region" evidence="13">
    <location>
        <begin position="2292"/>
        <end position="2347"/>
    </location>
</feature>
<feature type="disulfide bond" evidence="12">
    <location>
        <begin position="1543"/>
        <end position="1560"/>
    </location>
</feature>
<organism evidence="20 21">
    <name type="scientific">Plakobranchus ocellatus</name>
    <dbReference type="NCBI Taxonomy" id="259542"/>
    <lineage>
        <taxon>Eukaryota</taxon>
        <taxon>Metazoa</taxon>
        <taxon>Spiralia</taxon>
        <taxon>Lophotrochozoa</taxon>
        <taxon>Mollusca</taxon>
        <taxon>Gastropoda</taxon>
        <taxon>Heterobranchia</taxon>
        <taxon>Euthyneura</taxon>
        <taxon>Panpulmonata</taxon>
        <taxon>Sacoglossa</taxon>
        <taxon>Placobranchoidea</taxon>
        <taxon>Plakobranchidae</taxon>
        <taxon>Plakobranchus</taxon>
    </lineage>
</organism>
<feature type="compositionally biased region" description="Polar residues" evidence="14">
    <location>
        <begin position="912"/>
        <end position="922"/>
    </location>
</feature>
<feature type="domain" description="Laminin EGF-like" evidence="17">
    <location>
        <begin position="1928"/>
        <end position="1980"/>
    </location>
</feature>
<comment type="subcellular location">
    <subcellularLocation>
        <location evidence="1">Secreted</location>
        <location evidence="1">Extracellular space</location>
        <location evidence="1">Extracellular matrix</location>
        <location evidence="1">Basement membrane</location>
    </subcellularLocation>
</comment>
<dbReference type="GO" id="GO:0071711">
    <property type="term" value="P:basement membrane organization"/>
    <property type="evidence" value="ECO:0007669"/>
    <property type="project" value="UniProtKB-ARBA"/>
</dbReference>
<evidence type="ECO:0000256" key="2">
    <source>
        <dbReference type="ARBA" id="ARBA00022525"/>
    </source>
</evidence>
<dbReference type="Pfam" id="PF06009">
    <property type="entry name" value="Laminin_II"/>
    <property type="match status" value="1"/>
</dbReference>
<feature type="domain" description="Laminin EGF-like" evidence="17">
    <location>
        <begin position="1403"/>
        <end position="1448"/>
    </location>
</feature>
<feature type="domain" description="Laminin EGF-like" evidence="17">
    <location>
        <begin position="1981"/>
        <end position="2027"/>
    </location>
</feature>
<feature type="domain" description="Laminin EGF-like" evidence="17">
    <location>
        <begin position="449"/>
        <end position="494"/>
    </location>
</feature>
<keyword evidence="7" id="KW-0130">Cell adhesion</keyword>
<feature type="domain" description="Laminin EGF-like" evidence="17">
    <location>
        <begin position="632"/>
        <end position="677"/>
    </location>
</feature>
<dbReference type="SMART" id="SM00136">
    <property type="entry name" value="LamNT"/>
    <property type="match status" value="1"/>
</dbReference>
<evidence type="ECO:0000256" key="7">
    <source>
        <dbReference type="ARBA" id="ARBA00022889"/>
    </source>
</evidence>
<feature type="disulfide bond" evidence="12">
    <location>
        <begin position="470"/>
        <end position="479"/>
    </location>
</feature>
<dbReference type="SMART" id="SM00181">
    <property type="entry name" value="EGF"/>
    <property type="match status" value="11"/>
</dbReference>
<dbReference type="InterPro" id="IPR050440">
    <property type="entry name" value="Laminin/Netrin_ECM"/>
</dbReference>
<feature type="disulfide bond" evidence="12">
    <location>
        <begin position="2048"/>
        <end position="2057"/>
    </location>
</feature>
<evidence type="ECO:0000256" key="6">
    <source>
        <dbReference type="ARBA" id="ARBA00022869"/>
    </source>
</evidence>
<dbReference type="GO" id="GO:0009888">
    <property type="term" value="P:tissue development"/>
    <property type="evidence" value="ECO:0007669"/>
    <property type="project" value="TreeGrafter"/>
</dbReference>
<feature type="domain" description="Laminin EGF-like" evidence="17">
    <location>
        <begin position="1823"/>
        <end position="1869"/>
    </location>
</feature>
<evidence type="ECO:0000256" key="15">
    <source>
        <dbReference type="SAM" id="SignalP"/>
    </source>
</evidence>
<dbReference type="Gene3D" id="2.10.25.10">
    <property type="entry name" value="Laminin"/>
    <property type="match status" value="19"/>
</dbReference>
<evidence type="ECO:0000256" key="3">
    <source>
        <dbReference type="ARBA" id="ARBA00022530"/>
    </source>
</evidence>
<feature type="disulfide bond" evidence="12">
    <location>
        <begin position="497"/>
        <end position="514"/>
    </location>
</feature>
<dbReference type="PANTHER" id="PTHR10574">
    <property type="entry name" value="NETRIN/LAMININ-RELATED"/>
    <property type="match status" value="1"/>
</dbReference>
<feature type="domain" description="Laminin EGF-like" evidence="17">
    <location>
        <begin position="678"/>
        <end position="736"/>
    </location>
</feature>
<dbReference type="GO" id="GO:0006950">
    <property type="term" value="P:response to stress"/>
    <property type="evidence" value="ECO:0007669"/>
    <property type="project" value="UniProtKB-ARBA"/>
</dbReference>
<evidence type="ECO:0000259" key="17">
    <source>
        <dbReference type="PROSITE" id="PS50027"/>
    </source>
</evidence>
<feature type="disulfide bond" evidence="12">
    <location>
        <begin position="1952"/>
        <end position="1961"/>
    </location>
</feature>
<feature type="domain" description="Laminin EGF-like" evidence="17">
    <location>
        <begin position="541"/>
        <end position="586"/>
    </location>
</feature>
<dbReference type="SMART" id="SM00281">
    <property type="entry name" value="LamB"/>
    <property type="match status" value="1"/>
</dbReference>
<dbReference type="Pfam" id="PF00055">
    <property type="entry name" value="Laminin_N"/>
    <property type="match status" value="1"/>
</dbReference>
<keyword evidence="3" id="KW-0272">Extracellular matrix</keyword>
<dbReference type="GO" id="GO:0009887">
    <property type="term" value="P:animal organ morphogenesis"/>
    <property type="evidence" value="ECO:0007669"/>
    <property type="project" value="TreeGrafter"/>
</dbReference>
<feature type="domain" description="Laminin EGF-like" evidence="17">
    <location>
        <begin position="1493"/>
        <end position="1540"/>
    </location>
</feature>
<evidence type="ECO:0000256" key="5">
    <source>
        <dbReference type="ARBA" id="ARBA00022737"/>
    </source>
</evidence>
<evidence type="ECO:0000256" key="13">
    <source>
        <dbReference type="SAM" id="Coils"/>
    </source>
</evidence>
<dbReference type="SMART" id="SM00282">
    <property type="entry name" value="LamG"/>
    <property type="match status" value="2"/>
</dbReference>
<dbReference type="InterPro" id="IPR056863">
    <property type="entry name" value="LMN_ATRN_NET-like_EGF"/>
</dbReference>
<dbReference type="FunFam" id="2.10.25.10:FF:000407">
    <property type="entry name" value="Laminin subunit alpha-3"/>
    <property type="match status" value="1"/>
</dbReference>
<dbReference type="FunFam" id="2.10.25.10:FF:000074">
    <property type="entry name" value="Laminin subunit alpha"/>
    <property type="match status" value="1"/>
</dbReference>
<dbReference type="FunFam" id="2.10.25.10:FF:000388">
    <property type="entry name" value="Laminin subunit alpha"/>
    <property type="match status" value="1"/>
</dbReference>
<feature type="disulfide bond" evidence="12">
    <location>
        <begin position="562"/>
        <end position="571"/>
    </location>
</feature>
<feature type="disulfide bond" evidence="12">
    <location>
        <begin position="811"/>
        <end position="820"/>
    </location>
</feature>
<feature type="coiled-coil region" evidence="13">
    <location>
        <begin position="2448"/>
        <end position="2538"/>
    </location>
</feature>
<keyword evidence="4 15" id="KW-0732">Signal</keyword>
<dbReference type="SMART" id="SM00180">
    <property type="entry name" value="EGF_Lam"/>
    <property type="match status" value="21"/>
</dbReference>
<dbReference type="EMBL" id="BLXT01005251">
    <property type="protein sequence ID" value="GFO21134.1"/>
    <property type="molecule type" value="Genomic_DNA"/>
</dbReference>
<evidence type="ECO:0000256" key="14">
    <source>
        <dbReference type="SAM" id="MobiDB-lite"/>
    </source>
</evidence>
<protein>
    <submittedName>
        <fullName evidence="20">Laminin subunit alpha-3</fullName>
    </submittedName>
</protein>
<feature type="domain" description="Laminin EGF-like" evidence="17">
    <location>
        <begin position="587"/>
        <end position="631"/>
    </location>
</feature>
<name>A0AAV4BS00_9GAST</name>
<dbReference type="Proteomes" id="UP000735302">
    <property type="component" value="Unassembled WGS sequence"/>
</dbReference>
<dbReference type="FunFam" id="2.10.25.10:FF:000011">
    <property type="entry name" value="Cadherin EGF LAG seven-pass G-type receptor"/>
    <property type="match status" value="3"/>
</dbReference>
<dbReference type="InterPro" id="IPR000742">
    <property type="entry name" value="EGF"/>
</dbReference>
<accession>A0AAV4BS00</accession>
<feature type="disulfide bond" evidence="12">
    <location>
        <begin position="1964"/>
        <end position="1978"/>
    </location>
</feature>
<dbReference type="PANTHER" id="PTHR10574:SF445">
    <property type="entry name" value="LAMININ SUBUNIT ALPHA 3"/>
    <property type="match status" value="1"/>
</dbReference>
<keyword evidence="9 12" id="KW-1015">Disulfide bond</keyword>
<feature type="domain" description="Laminin EGF-like" evidence="17">
    <location>
        <begin position="404"/>
        <end position="448"/>
    </location>
</feature>
<evidence type="ECO:0000259" key="18">
    <source>
        <dbReference type="PROSITE" id="PS51115"/>
    </source>
</evidence>
<reference evidence="20 21" key="1">
    <citation type="journal article" date="2021" name="Elife">
        <title>Chloroplast acquisition without the gene transfer in kleptoplastic sea slugs, Plakobranchus ocellatus.</title>
        <authorList>
            <person name="Maeda T."/>
            <person name="Takahashi S."/>
            <person name="Yoshida T."/>
            <person name="Shimamura S."/>
            <person name="Takaki Y."/>
            <person name="Nagai Y."/>
            <person name="Toyoda A."/>
            <person name="Suzuki Y."/>
            <person name="Arimoto A."/>
            <person name="Ishii H."/>
            <person name="Satoh N."/>
            <person name="Nishiyama T."/>
            <person name="Hasebe M."/>
            <person name="Maruyama T."/>
            <person name="Minagawa J."/>
            <person name="Obokata J."/>
            <person name="Shigenobu S."/>
        </authorList>
    </citation>
    <scope>NUCLEOTIDE SEQUENCE [LARGE SCALE GENOMIC DNA]</scope>
</reference>
<feature type="disulfide bond" evidence="12">
    <location>
        <begin position="587"/>
        <end position="599"/>
    </location>
</feature>
<dbReference type="Pfam" id="PF24973">
    <property type="entry name" value="EGF_LMN_ATRN"/>
    <property type="match status" value="1"/>
</dbReference>
<feature type="disulfide bond" evidence="12">
    <location>
        <begin position="2000"/>
        <end position="2009"/>
    </location>
</feature>
<feature type="domain" description="Laminin EGF-like" evidence="17">
    <location>
        <begin position="495"/>
        <end position="540"/>
    </location>
</feature>
<feature type="domain" description="Laminin G" evidence="16">
    <location>
        <begin position="2928"/>
        <end position="3101"/>
    </location>
</feature>
<feature type="region of interest" description="Disordered" evidence="14">
    <location>
        <begin position="908"/>
        <end position="929"/>
    </location>
</feature>
<feature type="disulfide bond" evidence="12">
    <location>
        <begin position="541"/>
        <end position="553"/>
    </location>
</feature>
<feature type="domain" description="Laminin EGF-like" evidence="17">
    <location>
        <begin position="2075"/>
        <end position="2120"/>
    </location>
</feature>
<dbReference type="Pfam" id="PF02210">
    <property type="entry name" value="Laminin_G_2"/>
    <property type="match status" value="2"/>
</dbReference>
<comment type="caution">
    <text evidence="12">Lacks conserved residue(s) required for the propagation of feature annotation.</text>
</comment>
<feature type="chain" id="PRO_5043763875" evidence="15">
    <location>
        <begin position="26"/>
        <end position="3179"/>
    </location>
</feature>
<feature type="disulfide bond" evidence="12">
    <location>
        <begin position="1842"/>
        <end position="1851"/>
    </location>
</feature>
<dbReference type="InterPro" id="IPR000034">
    <property type="entry name" value="Laminin_IV"/>
</dbReference>
<feature type="disulfide bond" evidence="12">
    <location>
        <begin position="2094"/>
        <end position="2103"/>
    </location>
</feature>
<feature type="disulfide bond" evidence="12">
    <location>
        <begin position="607"/>
        <end position="616"/>
    </location>
</feature>
<keyword evidence="10" id="KW-0325">Glycoprotein</keyword>
<dbReference type="FunFam" id="2.10.25.10:FF:000082">
    <property type="entry name" value="Laminin subunit alpha 1"/>
    <property type="match status" value="1"/>
</dbReference>
<dbReference type="SUPFAM" id="SSF49899">
    <property type="entry name" value="Concanavalin A-like lectins/glucanases"/>
    <property type="match status" value="2"/>
</dbReference>
<dbReference type="Gene3D" id="2.60.120.260">
    <property type="entry name" value="Galactose-binding domain-like"/>
    <property type="match status" value="1"/>
</dbReference>
<dbReference type="InterPro" id="IPR001791">
    <property type="entry name" value="Laminin_G"/>
</dbReference>
<keyword evidence="5" id="KW-0677">Repeat</keyword>
<dbReference type="SUPFAM" id="SSF57196">
    <property type="entry name" value="EGF/Laminin"/>
    <property type="match status" value="17"/>
</dbReference>
<feature type="domain" description="Laminin EGF-like" evidence="17">
    <location>
        <begin position="1541"/>
        <end position="1591"/>
    </location>
</feature>
<evidence type="ECO:0000256" key="1">
    <source>
        <dbReference type="ARBA" id="ARBA00004302"/>
    </source>
</evidence>
<dbReference type="PROSITE" id="PS51117">
    <property type="entry name" value="LAMININ_NTER"/>
    <property type="match status" value="1"/>
</dbReference>
<evidence type="ECO:0000256" key="9">
    <source>
        <dbReference type="ARBA" id="ARBA00023157"/>
    </source>
</evidence>
<evidence type="ECO:0000313" key="21">
    <source>
        <dbReference type="Proteomes" id="UP000735302"/>
    </source>
</evidence>
<evidence type="ECO:0000259" key="16">
    <source>
        <dbReference type="PROSITE" id="PS50025"/>
    </source>
</evidence>
<feature type="disulfide bond" evidence="12">
    <location>
        <begin position="1541"/>
        <end position="1553"/>
    </location>
</feature>
<feature type="disulfide bond" evidence="12">
    <location>
        <begin position="707"/>
        <end position="716"/>
    </location>
</feature>
<feature type="disulfide bond" evidence="12">
    <location>
        <begin position="451"/>
        <end position="468"/>
    </location>
</feature>
<sequence length="3179" mass="350577">MATGAKMPVGLVCCVLLLFPLLALSQVLTPPTFNLAQNRRITATATCGVGVSEEELFCRLTPTSNVGAEAHTLIQGQLCDYCNPAVAEKSHGPELAIDGTERWWQSPPLSRGPELNKVNVTLSLGQEFHVAYVFIKMANSPRPGVWVLERSTDFGQSWKPWQYFADTPSACLAFFNTTADLPLMSDDQVLCTTQFSKVVPVSDGEIVVSILEDRPNAKNFSYTPTLQEWTKATDIQLRLLQTKTLKGDLMDVARRDPIVFRRYYYSIKDISVGGRCVCNGHAETCEGRNQDTHKLVCNCVANTCGDKCEYCCPGFVQKRWRGALVDQPFECEPCNCHGHTTDCVFVDEVERNRRSLDIYGNYEGGGVCQNCRDNTEGINCENCVSGYYRPYGVPRNATDACRPCVCDYRVSTGACEEGSGRCLCRPEFTGRDCDRCSSGYYGYPQCIPCDCDASGTEGNVCTVDSGACPCKYNYAGTRCDQCAPGYYNFPDCVPCQCNPTGSQGSVCDQENGQCQCYVNYGGRDCSECSDGHFMYPECRECYCDPAGCVDEICDKQDGTCLCKANYTGSRCDNCEPGFFNYPYCQECECESPGSQSPVCSSRGQCPCNRNYGGRACNRCGPGFYKYPDCGPCRCNLYGSVGETCDQVTGQCRCRSNFVGVTCNECAENFYNYPVCEVCNCNPDGAKEIPGYPLGGCGIVTVGRLCECKDKVVGRICDQCIPGYWNLNRNNPEGCEECGCYIPGTLTDVNRCDMETGQCECKTYVTGRNCDRCRPGFYNLQEKNPFGCQGCNCNRGGSLSDICDPVTGQCRCKQRVTGRRCDQPLSGYFVPYLHQYKFELEDGLTPEGAKIRYGYDQRIFPDFSWRGYAILTEVQPEVQLVVDIRIPSFYQIIFRYVNREENPVKGTVVLSPESPTDTTQQGEATFLPGKDPSFTGVSSGGIQAYVLNPGRWTISTNVPSDVFLDYFVLIPQSFYEASLLQDPITDPCLAVDDPGPCIAIKYPDLSGFPKGDGRDGYHVVDGQKEEIDTETNSNLTNNLDSPGLALLTEEQKSFSIDLIVPIPDNYILIVNYHNALPITQLVDVEVAMVGETVNASVILSSCPYSTLCRRVLKGPDGLEGVFNISNGYAALTFTASEKNEEINAAIDSVYAIPLSKWGPLYTRPQILCIKINGVCVVSSYGIPVGTILIQFEAFPNEALISVRLPADILDPSLGLVNLNDSNQIVNQTSCPISDNEDDRECTIEPVTQAVPLELVGQVPKPGDYILIVHYYMPTETNLYIPVTLYTDGKEIPGMFSPTFCPNSVGCRVVITFDPPGQSSVRLLGSDIRVLFNGTMGHDIWLDYLMVVPIRQFSNSYLDLLPIDNSQLFITKCVDPGFQLNLTDPFCLGGAFTLTTDFNNGALDCDCDPDGSVSFTCSDSGGSCVCKPNVIGRSCTACAQDYYGFPDCKPCNCRYGICHEVTGQCICPPNVEGDQCDRCKSGAYGYDPIIGCQLCNCNPAGTINADMSCDQTTGQCNCKQNVDGRRCDTCLPGYHSYPYCDNCGCDTRGTIAEICDQRTAECLCKDNVQGQYCDQCADGMFSLTQENPKGCIKCFCFGHTTRCDSAGLSWDTVTDMLGWNITSLIEDNVEVTMDEMGTTLVVNSRDGVLDDPGLFWIAPPSYIGDKTKSYGGKLEYTVFFTLPRDDESNGIIREDIILTGNNMTIVHFHDTQPAPNYPFKFEVELQEYNFRHVRTNAPVSREQFMMLLHSMDSLVIRASYFSKMEQIRLKEVTLQVASEQGQGELAESVEMCQCPPTYKGLSCESCASGSYRPSSSTPQGICVKCNCHGHTDQCDINTGECFNCQNNTFGRNCDQCLAGYHGDPLTGPCSICSCPLPFPSNNFATACTADALGYTESCDCQPGYIGTLCEICSPGYYGDPMRQGEYCKPCECSGNIDLNNPNSCDRFTGACLVCENYSTGPNCEECRNWYWGDAVTRKDCQPCVCDPCGTERCNNTLGTCECKMNVVGPSCNECAPNTWGFDYCSGCEECLCGEGSASEQCDLRTGRCECLPGVEGEKCDRCQANHWNYGPTGCQECDCVFDGAVGCDSETGRCQCLPGVTGEKCDLCLPRWVLVANRGCQECDYCVHLLIDDLDALANSVTVVSRSLADVSVGVGAFNQLARYNDTVEMMRPGVEDLQNMDTDEFNKSVAMLHSDINNVSMQAQTLQDESRTLASKADRLPEDVKTLGMNVQELQKMSRESVRLSNAAVKKAQEVQRSFSTNVVKNIEPVLTESQAIVKEMQDRNFTSQNDSVEMEHQNAEEFKNQIENMTMEAESSLNQVTELDAKILDIEERLQDLDNSSRSSENDADTAMSTTRRLKAVQLEELAESLQKIEDTKDAPKEKLKEAALVIKNAEELLNAAEQNMTQGIESQSSSLDEALSTLEAHINEMAGQMDNLFDLTNQSQVHAENLKAAAAELEEMYASTRNRSEDPVRAGQAYQKIESGIEDARISADQAVENAELAKNESENIHNNVSQALLDSQALLEQAQELLEMVQNKSQGGLNKDALLEAQEIHMETKDLHQAVLDKMETLKGLSTDSMSTALMMKLNETMATLDQTEQLSQSVIDMTSDMNEKNDYIVLNTPKAKDEMRRAEEFANSAEKAQPEIEDTVKMVSNLTAQVEEKSRMLGINVDALREKIAQARYEANRIKVGMQFLGNTTVTLRNPPELSDTGSYSTVSLFLKTAEPDALLMYAGNNQNLAAPAVERKKRSISFVNDMVEQAMDEHGEVILSRQTRQVPDFQSDYLALEMVGGLVVFTVNLGSGAVRLTSTRQINDGNWHQIIAQRIGKTATLTVKSDSLDDDVVKGTTPGTFVVLELNTITTHLLVGGLPQDFTLPQGISTNSFVGSMEELKFDEAFLGLWNFVQAQNNYQGEKERDFLRKVFVEDGVRFNGKGYAVLSKSTLRFRPDRTYLSLAFKTYAERGLIFYMGKNDFFSLEVSDGYLFFRFDVGDGATALRSNLKYSDGEWHKVVIERKQRDGLMIIGEKGEEKYEELNVVANGTLNNLETPDDIFVGGVDNILVLRSMVMRHGFDGCLKDVSIAKSAIDLFDNKRANGYEKGCPEKITHIAGFPGSRSGYLGLNPVNVGGMFDLTFKMKTMKSTAFFMMVSDKNQSVHPHDPPSSSLFTLMILHLPVCSPS</sequence>
<gene>
    <name evidence="20" type="ORF">PoB_004763900</name>
</gene>
<keyword evidence="21" id="KW-1185">Reference proteome</keyword>
<dbReference type="PROSITE" id="PS50025">
    <property type="entry name" value="LAM_G_DOMAIN"/>
    <property type="match status" value="2"/>
</dbReference>
<feature type="domain" description="Laminin IV type A" evidence="18">
    <location>
        <begin position="1612"/>
        <end position="1789"/>
    </location>
</feature>
<feature type="disulfide bond" evidence="12">
    <location>
        <begin position="653"/>
        <end position="662"/>
    </location>
</feature>
<feature type="disulfide bond" evidence="12">
    <location>
        <begin position="1465"/>
        <end position="1474"/>
    </location>
</feature>
<keyword evidence="8 13" id="KW-0175">Coiled coil</keyword>
<feature type="disulfide bond" evidence="12">
    <location>
        <begin position="1424"/>
        <end position="1433"/>
    </location>
</feature>
<evidence type="ECO:0000256" key="4">
    <source>
        <dbReference type="ARBA" id="ARBA00022729"/>
    </source>
</evidence>
<dbReference type="InterPro" id="IPR008211">
    <property type="entry name" value="Laminin_N"/>
</dbReference>
<feature type="domain" description="Laminin N-terminal" evidence="19">
    <location>
        <begin position="24"/>
        <end position="275"/>
    </location>
</feature>
<feature type="coiled-coil region" evidence="13">
    <location>
        <begin position="2384"/>
        <end position="2411"/>
    </location>
</feature>
<dbReference type="GO" id="GO:0061564">
    <property type="term" value="P:axon development"/>
    <property type="evidence" value="ECO:0007669"/>
    <property type="project" value="UniProtKB-ARBA"/>
</dbReference>
<evidence type="ECO:0000256" key="12">
    <source>
        <dbReference type="PROSITE-ProRule" id="PRU00460"/>
    </source>
</evidence>
<dbReference type="FunFam" id="2.10.25.10:FF:000069">
    <property type="entry name" value="Laminin subunit alpha 1"/>
    <property type="match status" value="1"/>
</dbReference>
<dbReference type="InterPro" id="IPR002049">
    <property type="entry name" value="LE_dom"/>
</dbReference>
<dbReference type="GO" id="GO:0007155">
    <property type="term" value="P:cell adhesion"/>
    <property type="evidence" value="ECO:0007669"/>
    <property type="project" value="UniProtKB-KW"/>
</dbReference>
<evidence type="ECO:0000313" key="20">
    <source>
        <dbReference type="EMBL" id="GFO21134.1"/>
    </source>
</evidence>
<feature type="domain" description="Laminin EGF-like" evidence="17">
    <location>
        <begin position="2028"/>
        <end position="2074"/>
    </location>
</feature>
<dbReference type="CDD" id="cd00110">
    <property type="entry name" value="LamG"/>
    <property type="match status" value="2"/>
</dbReference>
<evidence type="ECO:0000259" key="19">
    <source>
        <dbReference type="PROSITE" id="PS51117"/>
    </source>
</evidence>
<feature type="disulfide bond" evidence="12">
    <location>
        <begin position="1516"/>
        <end position="1525"/>
    </location>
</feature>
<feature type="disulfide bond" evidence="12">
    <location>
        <begin position="449"/>
        <end position="461"/>
    </location>
</feature>
<dbReference type="FunFam" id="2.60.120.260:FF:000092">
    <property type="entry name" value="Laminin subunit alpha-3"/>
    <property type="match status" value="1"/>
</dbReference>
<feature type="disulfide bond" evidence="12">
    <location>
        <begin position="495"/>
        <end position="507"/>
    </location>
</feature>
<dbReference type="FunFam" id="2.10.25.10:FF:000090">
    <property type="entry name" value="laminin subunit alpha"/>
    <property type="match status" value="1"/>
</dbReference>